<organism evidence="3 4">
    <name type="scientific">Desulfoferula mesophila</name>
    <dbReference type="NCBI Taxonomy" id="3058419"/>
    <lineage>
        <taxon>Bacteria</taxon>
        <taxon>Pseudomonadati</taxon>
        <taxon>Thermodesulfobacteriota</taxon>
        <taxon>Desulfarculia</taxon>
        <taxon>Desulfarculales</taxon>
        <taxon>Desulfarculaceae</taxon>
        <taxon>Desulfoferula</taxon>
    </lineage>
</organism>
<evidence type="ECO:0000256" key="2">
    <source>
        <dbReference type="SAM" id="SignalP"/>
    </source>
</evidence>
<dbReference type="RefSeq" id="WP_338599830.1">
    <property type="nucleotide sequence ID" value="NZ_AP028679.1"/>
</dbReference>
<proteinExistence type="predicted"/>
<dbReference type="PANTHER" id="PTHR33376:SF5">
    <property type="entry name" value="EXTRACYTOPLASMIC SOLUTE RECEPTOR PROTEIN"/>
    <property type="match status" value="1"/>
</dbReference>
<keyword evidence="1 2" id="KW-0732">Signal</keyword>
<reference evidence="4" key="1">
    <citation type="journal article" date="2023" name="Arch. Microbiol.">
        <title>Desulfoferula mesophilus gen. nov. sp. nov., a mesophilic sulfate-reducing bacterium isolated from a brackish lake sediment.</title>
        <authorList>
            <person name="Watanabe T."/>
            <person name="Yabe T."/>
            <person name="Tsuji J.M."/>
            <person name="Fukui M."/>
        </authorList>
    </citation>
    <scope>NUCLEOTIDE SEQUENCE [LARGE SCALE GENOMIC DNA]</scope>
    <source>
        <strain evidence="4">12FAK</strain>
    </source>
</reference>
<dbReference type="EMBL" id="AP028679">
    <property type="protein sequence ID" value="BEQ15436.1"/>
    <property type="molecule type" value="Genomic_DNA"/>
</dbReference>
<keyword evidence="4" id="KW-1185">Reference proteome</keyword>
<dbReference type="KEGG" id="dmp:FAK_25020"/>
<dbReference type="GO" id="GO:0055085">
    <property type="term" value="P:transmembrane transport"/>
    <property type="evidence" value="ECO:0007669"/>
    <property type="project" value="InterPro"/>
</dbReference>
<dbReference type="NCBIfam" id="NF037995">
    <property type="entry name" value="TRAP_S1"/>
    <property type="match status" value="1"/>
</dbReference>
<evidence type="ECO:0000313" key="3">
    <source>
        <dbReference type="EMBL" id="BEQ15436.1"/>
    </source>
</evidence>
<accession>A0AAU9EE83</accession>
<dbReference type="Proteomes" id="UP001366166">
    <property type="component" value="Chromosome"/>
</dbReference>
<name>A0AAU9EE83_9BACT</name>
<feature type="signal peptide" evidence="2">
    <location>
        <begin position="1"/>
        <end position="26"/>
    </location>
</feature>
<dbReference type="AlphaFoldDB" id="A0AAU9EE83"/>
<dbReference type="PANTHER" id="PTHR33376">
    <property type="match status" value="1"/>
</dbReference>
<dbReference type="Gene3D" id="3.40.190.10">
    <property type="entry name" value="Periplasmic binding protein-like II"/>
    <property type="match status" value="1"/>
</dbReference>
<evidence type="ECO:0000313" key="4">
    <source>
        <dbReference type="Proteomes" id="UP001366166"/>
    </source>
</evidence>
<gene>
    <name evidence="3" type="ORF">FAK_25020</name>
</gene>
<dbReference type="InterPro" id="IPR018389">
    <property type="entry name" value="DctP_fam"/>
</dbReference>
<protein>
    <submittedName>
        <fullName evidence="3">ABC transporter substrate-binding protein</fullName>
    </submittedName>
</protein>
<feature type="chain" id="PRO_5044009459" evidence="2">
    <location>
        <begin position="27"/>
        <end position="364"/>
    </location>
</feature>
<dbReference type="Gene3D" id="3.40.190.170">
    <property type="entry name" value="Bacterial extracellular solute-binding protein, family 7"/>
    <property type="match status" value="1"/>
</dbReference>
<evidence type="ECO:0000256" key="1">
    <source>
        <dbReference type="ARBA" id="ARBA00022729"/>
    </source>
</evidence>
<dbReference type="InterPro" id="IPR038404">
    <property type="entry name" value="TRAP_DctP_sf"/>
</dbReference>
<dbReference type="Pfam" id="PF03480">
    <property type="entry name" value="DctP"/>
    <property type="match status" value="1"/>
</dbReference>
<sequence>MRLGKKLMVLALVLMLGAAFVLPSMAANKPEFVWKVQSSWPRGSGLHYLQMRTLDFVEEWTNGRVKFERHSAGEIVPGYETWNAVQRGVLDAGLACTCYTMRKDWTSGMYCSAPGLGPVEKMAFYHGTKDVAGTKDYRTAVWKLLEKIGMEKFGVEIMPSAMQTTETFLYSTKPINSIKDLQSLKIRSVGVRGDVFKFAGCSVVGMPAGEVMPALERGVIDAAEFANFFGDVDLGFADVAKYIYLNPYSSAPSNLMFFINKDVWAKVPDDLKAQIREAAFESMKWSLSECLFLDFLKMKKAEQLGAKVATIPMEVGEYLDKKALEFYAKKAKEDPEMAEYMKYYDQFFNKEGYGKYVHFVNDLL</sequence>